<gene>
    <name evidence="6" type="ORF">GCM10009754_51860</name>
</gene>
<evidence type="ECO:0000313" key="6">
    <source>
        <dbReference type="EMBL" id="GAA1971350.1"/>
    </source>
</evidence>
<keyword evidence="2" id="KW-0813">Transport</keyword>
<proteinExistence type="inferred from homology"/>
<evidence type="ECO:0000256" key="1">
    <source>
        <dbReference type="ARBA" id="ARBA00005417"/>
    </source>
</evidence>
<dbReference type="GO" id="GO:0005524">
    <property type="term" value="F:ATP binding"/>
    <property type="evidence" value="ECO:0007669"/>
    <property type="project" value="UniProtKB-KW"/>
</dbReference>
<dbReference type="Pfam" id="PF00005">
    <property type="entry name" value="ABC_tran"/>
    <property type="match status" value="1"/>
</dbReference>
<evidence type="ECO:0000256" key="2">
    <source>
        <dbReference type="ARBA" id="ARBA00022448"/>
    </source>
</evidence>
<protein>
    <submittedName>
        <fullName evidence="6">ATP-binding cassette domain-containing protein</fullName>
    </submittedName>
</protein>
<dbReference type="PROSITE" id="PS00211">
    <property type="entry name" value="ABC_TRANSPORTER_1"/>
    <property type="match status" value="1"/>
</dbReference>
<evidence type="ECO:0000256" key="3">
    <source>
        <dbReference type="ARBA" id="ARBA00022741"/>
    </source>
</evidence>
<dbReference type="PROSITE" id="PS50893">
    <property type="entry name" value="ABC_TRANSPORTER_2"/>
    <property type="match status" value="1"/>
</dbReference>
<dbReference type="InterPro" id="IPR027417">
    <property type="entry name" value="P-loop_NTPase"/>
</dbReference>
<accession>A0ABN2RLY3</accession>
<dbReference type="PANTHER" id="PTHR43335">
    <property type="entry name" value="ABC TRANSPORTER, ATP-BINDING PROTEIN"/>
    <property type="match status" value="1"/>
</dbReference>
<dbReference type="InterPro" id="IPR017871">
    <property type="entry name" value="ABC_transporter-like_CS"/>
</dbReference>
<dbReference type="InterPro" id="IPR003593">
    <property type="entry name" value="AAA+_ATPase"/>
</dbReference>
<keyword evidence="4 6" id="KW-0067">ATP-binding</keyword>
<keyword evidence="7" id="KW-1185">Reference proteome</keyword>
<dbReference type="EMBL" id="BAAANN010000022">
    <property type="protein sequence ID" value="GAA1971350.1"/>
    <property type="molecule type" value="Genomic_DNA"/>
</dbReference>
<name>A0ABN2RLY3_9PSEU</name>
<feature type="domain" description="ABC transporter" evidence="5">
    <location>
        <begin position="5"/>
        <end position="232"/>
    </location>
</feature>
<dbReference type="SUPFAM" id="SSF52540">
    <property type="entry name" value="P-loop containing nucleoside triphosphate hydrolases"/>
    <property type="match status" value="1"/>
</dbReference>
<dbReference type="SMART" id="SM00382">
    <property type="entry name" value="AAA"/>
    <property type="match status" value="1"/>
</dbReference>
<evidence type="ECO:0000313" key="7">
    <source>
        <dbReference type="Proteomes" id="UP001501116"/>
    </source>
</evidence>
<evidence type="ECO:0000256" key="4">
    <source>
        <dbReference type="ARBA" id="ARBA00022840"/>
    </source>
</evidence>
<dbReference type="InterPro" id="IPR003439">
    <property type="entry name" value="ABC_transporter-like_ATP-bd"/>
</dbReference>
<dbReference type="Proteomes" id="UP001501116">
    <property type="component" value="Unassembled WGS sequence"/>
</dbReference>
<dbReference type="PANTHER" id="PTHR43335:SF4">
    <property type="entry name" value="ABC TRANSPORTER, ATP-BINDING PROTEIN"/>
    <property type="match status" value="1"/>
</dbReference>
<dbReference type="Gene3D" id="3.40.50.300">
    <property type="entry name" value="P-loop containing nucleotide triphosphate hydrolases"/>
    <property type="match status" value="1"/>
</dbReference>
<comment type="similarity">
    <text evidence="1">Belongs to the ABC transporter superfamily.</text>
</comment>
<sequence>MPDSLEIDRISKRYGRLAALDAVSFEVRPGELFGFVGSNGAGKTTTMRIALGVLAADSGEVRFGGAPVTHETRTRIGYMPEERGLYPKMKVLDQLVYLAELHGLTNTQAHQAAESWIGRLGLSARRKDEVQKLSLGNQQRVQLAAALVHDPAVLVLDEPFSGLDPIAVDVMSEVLREKAAAGVPVIFSSHQLDLVERLCDRVGIIRSGRMVANGTVGELTTSAGAQLVVTAPGAATDWTPAVAGTRVAERRGGTLVLDLEPGADDQAVLAAALATGPVTEFSRRRRRLTELFRDAVSEKGERK</sequence>
<dbReference type="RefSeq" id="WP_344424054.1">
    <property type="nucleotide sequence ID" value="NZ_BAAANN010000022.1"/>
</dbReference>
<keyword evidence="3" id="KW-0547">Nucleotide-binding</keyword>
<organism evidence="6 7">
    <name type="scientific">Amycolatopsis minnesotensis</name>
    <dbReference type="NCBI Taxonomy" id="337894"/>
    <lineage>
        <taxon>Bacteria</taxon>
        <taxon>Bacillati</taxon>
        <taxon>Actinomycetota</taxon>
        <taxon>Actinomycetes</taxon>
        <taxon>Pseudonocardiales</taxon>
        <taxon>Pseudonocardiaceae</taxon>
        <taxon>Amycolatopsis</taxon>
    </lineage>
</organism>
<evidence type="ECO:0000259" key="5">
    <source>
        <dbReference type="PROSITE" id="PS50893"/>
    </source>
</evidence>
<comment type="caution">
    <text evidence="6">The sequence shown here is derived from an EMBL/GenBank/DDBJ whole genome shotgun (WGS) entry which is preliminary data.</text>
</comment>
<reference evidence="6 7" key="1">
    <citation type="journal article" date="2019" name="Int. J. Syst. Evol. Microbiol.">
        <title>The Global Catalogue of Microorganisms (GCM) 10K type strain sequencing project: providing services to taxonomists for standard genome sequencing and annotation.</title>
        <authorList>
            <consortium name="The Broad Institute Genomics Platform"/>
            <consortium name="The Broad Institute Genome Sequencing Center for Infectious Disease"/>
            <person name="Wu L."/>
            <person name="Ma J."/>
        </authorList>
    </citation>
    <scope>NUCLEOTIDE SEQUENCE [LARGE SCALE GENOMIC DNA]</scope>
    <source>
        <strain evidence="6 7">JCM 14545</strain>
    </source>
</reference>